<dbReference type="Gene3D" id="3.40.30.10">
    <property type="entry name" value="Glutaredoxin"/>
    <property type="match status" value="1"/>
</dbReference>
<dbReference type="InterPro" id="IPR004046">
    <property type="entry name" value="GST_C"/>
</dbReference>
<dbReference type="RefSeq" id="WP_167121886.1">
    <property type="nucleotide sequence ID" value="NZ_JAAQQR010000001.1"/>
</dbReference>
<dbReference type="PANTHER" id="PTHR44051">
    <property type="entry name" value="GLUTATHIONE S-TRANSFERASE-RELATED"/>
    <property type="match status" value="1"/>
</dbReference>
<dbReference type="Pfam" id="PF00043">
    <property type="entry name" value="GST_C"/>
    <property type="match status" value="1"/>
</dbReference>
<protein>
    <submittedName>
        <fullName evidence="3">Glutathione S-transferase family protein</fullName>
    </submittedName>
</protein>
<dbReference type="InterPro" id="IPR004045">
    <property type="entry name" value="Glutathione_S-Trfase_N"/>
</dbReference>
<dbReference type="SFLD" id="SFLDG01151">
    <property type="entry name" value="Main.2:_Nu-like"/>
    <property type="match status" value="1"/>
</dbReference>
<dbReference type="Pfam" id="PF13409">
    <property type="entry name" value="GST_N_2"/>
    <property type="match status" value="1"/>
</dbReference>
<feature type="domain" description="GST C-terminal" evidence="2">
    <location>
        <begin position="89"/>
        <end position="209"/>
    </location>
</feature>
<evidence type="ECO:0000259" key="2">
    <source>
        <dbReference type="PROSITE" id="PS50405"/>
    </source>
</evidence>
<gene>
    <name evidence="3" type="ORF">HBF26_00150</name>
</gene>
<organism evidence="3 4">
    <name type="scientific">Luteibacter jiangsuensis</name>
    <dbReference type="NCBI Taxonomy" id="637577"/>
    <lineage>
        <taxon>Bacteria</taxon>
        <taxon>Pseudomonadati</taxon>
        <taxon>Pseudomonadota</taxon>
        <taxon>Gammaproteobacteria</taxon>
        <taxon>Lysobacterales</taxon>
        <taxon>Rhodanobacteraceae</taxon>
        <taxon>Luteibacter</taxon>
    </lineage>
</organism>
<dbReference type="PROSITE" id="PS50404">
    <property type="entry name" value="GST_NTER"/>
    <property type="match status" value="1"/>
</dbReference>
<dbReference type="InterPro" id="IPR010987">
    <property type="entry name" value="Glutathione-S-Trfase_C-like"/>
</dbReference>
<proteinExistence type="predicted"/>
<dbReference type="InterPro" id="IPR036282">
    <property type="entry name" value="Glutathione-S-Trfase_C_sf"/>
</dbReference>
<dbReference type="PROSITE" id="PS50405">
    <property type="entry name" value="GST_CTER"/>
    <property type="match status" value="1"/>
</dbReference>
<reference evidence="3 4" key="1">
    <citation type="journal article" date="2011" name="Curr. Microbiol.">
        <title>Luteibacter jiangsuensis sp. nov.: a methamidophos-degrading bacterium isolated from a methamidophos-manufacturing factory.</title>
        <authorList>
            <person name="Wang L."/>
            <person name="Wang G.L."/>
            <person name="Li S.P."/>
            <person name="Jiang J.D."/>
        </authorList>
    </citation>
    <scope>NUCLEOTIDE SEQUENCE [LARGE SCALE GENOMIC DNA]</scope>
    <source>
        <strain evidence="3 4">CGMCC 1.10133</strain>
    </source>
</reference>
<dbReference type="CDD" id="cd03048">
    <property type="entry name" value="GST_N_Ure2p_like"/>
    <property type="match status" value="1"/>
</dbReference>
<dbReference type="Proteomes" id="UP001429601">
    <property type="component" value="Unassembled WGS sequence"/>
</dbReference>
<evidence type="ECO:0000259" key="1">
    <source>
        <dbReference type="PROSITE" id="PS50404"/>
    </source>
</evidence>
<accession>A0ABX0PYA2</accession>
<comment type="caution">
    <text evidence="3">The sequence shown here is derived from an EMBL/GenBank/DDBJ whole genome shotgun (WGS) entry which is preliminary data.</text>
</comment>
<evidence type="ECO:0000313" key="4">
    <source>
        <dbReference type="Proteomes" id="UP001429601"/>
    </source>
</evidence>
<keyword evidence="4" id="KW-1185">Reference proteome</keyword>
<dbReference type="InterPro" id="IPR040079">
    <property type="entry name" value="Glutathione_S-Trfase"/>
</dbReference>
<dbReference type="PANTHER" id="PTHR44051:SF8">
    <property type="entry name" value="GLUTATHIONE S-TRANSFERASE GSTA"/>
    <property type="match status" value="1"/>
</dbReference>
<feature type="domain" description="GST N-terminal" evidence="1">
    <location>
        <begin position="1"/>
        <end position="86"/>
    </location>
</feature>
<sequence length="212" mass="23296">MLALYAYATPNSIKALIALEELKLDYTLHPVNVKQGEQKRESFIALNPNAKVPVLVDTESASGESFVLSESAAILVYLAERHGQLLPGSGQERARVFEQLFFHASALSPSFGNAGFFTKLAAEPQPLAQERFSAEAERVSALLNDLLSERRFAAGEAYSIADIAHFGWFWRRAFAGISLDAYPHLSRWYAGVEQRPAVQRAIARIDALATSA</sequence>
<name>A0ABX0PYA2_9GAMM</name>
<dbReference type="InterPro" id="IPR036249">
    <property type="entry name" value="Thioredoxin-like_sf"/>
</dbReference>
<dbReference type="SUPFAM" id="SSF52833">
    <property type="entry name" value="Thioredoxin-like"/>
    <property type="match status" value="1"/>
</dbReference>
<dbReference type="SFLD" id="SFLDS00019">
    <property type="entry name" value="Glutathione_Transferase_(cytos"/>
    <property type="match status" value="1"/>
</dbReference>
<dbReference type="SFLD" id="SFLDG00358">
    <property type="entry name" value="Main_(cytGST)"/>
    <property type="match status" value="1"/>
</dbReference>
<dbReference type="SUPFAM" id="SSF47616">
    <property type="entry name" value="GST C-terminal domain-like"/>
    <property type="match status" value="1"/>
</dbReference>
<dbReference type="Gene3D" id="1.20.1050.10">
    <property type="match status" value="1"/>
</dbReference>
<evidence type="ECO:0000313" key="3">
    <source>
        <dbReference type="EMBL" id="NID03277.1"/>
    </source>
</evidence>
<dbReference type="EMBL" id="JAAQQR010000001">
    <property type="protein sequence ID" value="NID03277.1"/>
    <property type="molecule type" value="Genomic_DNA"/>
</dbReference>